<dbReference type="EMBL" id="CAEZYF010000022">
    <property type="protein sequence ID" value="CAB4738416.1"/>
    <property type="molecule type" value="Genomic_DNA"/>
</dbReference>
<dbReference type="EMBL" id="CAFBOL010000032">
    <property type="protein sequence ID" value="CAB4990208.1"/>
    <property type="molecule type" value="Genomic_DNA"/>
</dbReference>
<keyword evidence="3" id="KW-0663">Pyridoxal phosphate</keyword>
<sequence>MHPIELRSDNAAGVAPEIIAAVAAANVGSALAYGGDDHTAQLRELVREVFQHPEAEVFPVISGTAANSLALSAVCPPWGSILCHETAHILRSEGGATSMFGAGAVMRGLQGERFTLQPTSLHAAFASTNWGDPHHSQPSVVSLTCPTDMGTVYRVDEVAALATIAHERGLRMHLDGARLANALVALGCSPAALTASAGVDLFSLGAMKNGSLSTDAIVCFDPAVSAQLVYRVKRAGHVASKMRFQSAQLHAYLTDGLWLRLAARANQAMAALAAGLREMGVTFVVEPEANMLFANVEQHAAGSLAAAGLLFYEMSPGVIRLVTSFQTTDADVAEILRRAAPVLTAS</sequence>
<dbReference type="EMBL" id="CAESGF010000024">
    <property type="protein sequence ID" value="CAB4365102.1"/>
    <property type="molecule type" value="Genomic_DNA"/>
</dbReference>
<dbReference type="GO" id="GO:0006520">
    <property type="term" value="P:amino acid metabolic process"/>
    <property type="evidence" value="ECO:0007669"/>
    <property type="project" value="InterPro"/>
</dbReference>
<comment type="similarity">
    <text evidence="2">Belongs to the threonine aldolase family.</text>
</comment>
<dbReference type="Gene3D" id="3.90.1150.10">
    <property type="entry name" value="Aspartate Aminotransferase, domain 1"/>
    <property type="match status" value="1"/>
</dbReference>
<evidence type="ECO:0000259" key="4">
    <source>
        <dbReference type="Pfam" id="PF01212"/>
    </source>
</evidence>
<dbReference type="AlphaFoldDB" id="A0A6J7K3G9"/>
<proteinExistence type="inferred from homology"/>
<dbReference type="InterPro" id="IPR015424">
    <property type="entry name" value="PyrdxlP-dep_Trfase"/>
</dbReference>
<accession>A0A6J7K3G9</accession>
<evidence type="ECO:0000313" key="5">
    <source>
        <dbReference type="EMBL" id="CAB4365102.1"/>
    </source>
</evidence>
<comment type="cofactor">
    <cofactor evidence="1">
        <name>pyridoxal 5'-phosphate</name>
        <dbReference type="ChEBI" id="CHEBI:597326"/>
    </cofactor>
</comment>
<protein>
    <submittedName>
        <fullName evidence="7">Unannotated protein</fullName>
    </submittedName>
</protein>
<evidence type="ECO:0000313" key="8">
    <source>
        <dbReference type="EMBL" id="CAB4990208.1"/>
    </source>
</evidence>
<evidence type="ECO:0000256" key="2">
    <source>
        <dbReference type="ARBA" id="ARBA00006966"/>
    </source>
</evidence>
<reference evidence="7" key="1">
    <citation type="submission" date="2020-05" db="EMBL/GenBank/DDBJ databases">
        <authorList>
            <person name="Chiriac C."/>
            <person name="Salcher M."/>
            <person name="Ghai R."/>
            <person name="Kavagutti S V."/>
        </authorList>
    </citation>
    <scope>NUCLEOTIDE SEQUENCE</scope>
</reference>
<evidence type="ECO:0000313" key="7">
    <source>
        <dbReference type="EMBL" id="CAB4948912.1"/>
    </source>
</evidence>
<gene>
    <name evidence="6" type="ORF">UFOPK2656_02716</name>
    <name evidence="7" type="ORF">UFOPK3651_02710</name>
    <name evidence="8" type="ORF">UFOPK3931_01421</name>
    <name evidence="5" type="ORF">UFOPK4189_02858</name>
</gene>
<evidence type="ECO:0000256" key="1">
    <source>
        <dbReference type="ARBA" id="ARBA00001933"/>
    </source>
</evidence>
<feature type="domain" description="Aromatic amino acid beta-eliminating lyase/threonine aldolase" evidence="4">
    <location>
        <begin position="5"/>
        <end position="297"/>
    </location>
</feature>
<dbReference type="SUPFAM" id="SSF53383">
    <property type="entry name" value="PLP-dependent transferases"/>
    <property type="match status" value="1"/>
</dbReference>
<dbReference type="GO" id="GO:0016829">
    <property type="term" value="F:lyase activity"/>
    <property type="evidence" value="ECO:0007669"/>
    <property type="project" value="InterPro"/>
</dbReference>
<evidence type="ECO:0000313" key="6">
    <source>
        <dbReference type="EMBL" id="CAB4738416.1"/>
    </source>
</evidence>
<evidence type="ECO:0000256" key="3">
    <source>
        <dbReference type="ARBA" id="ARBA00022898"/>
    </source>
</evidence>
<dbReference type="Gene3D" id="3.40.640.10">
    <property type="entry name" value="Type I PLP-dependent aspartate aminotransferase-like (Major domain)"/>
    <property type="match status" value="1"/>
</dbReference>
<name>A0A6J7K3G9_9ZZZZ</name>
<dbReference type="EMBL" id="CAFBMT010000020">
    <property type="protein sequence ID" value="CAB4948912.1"/>
    <property type="molecule type" value="Genomic_DNA"/>
</dbReference>
<dbReference type="PANTHER" id="PTHR48097:SF5">
    <property type="entry name" value="LOW SPECIFICITY L-THREONINE ALDOLASE"/>
    <property type="match status" value="1"/>
</dbReference>
<dbReference type="InterPro" id="IPR001597">
    <property type="entry name" value="ArAA_b-elim_lyase/Thr_aldolase"/>
</dbReference>
<dbReference type="InterPro" id="IPR015421">
    <property type="entry name" value="PyrdxlP-dep_Trfase_major"/>
</dbReference>
<dbReference type="Pfam" id="PF01212">
    <property type="entry name" value="Beta_elim_lyase"/>
    <property type="match status" value="1"/>
</dbReference>
<dbReference type="PANTHER" id="PTHR48097">
    <property type="entry name" value="L-THREONINE ALDOLASE-RELATED"/>
    <property type="match status" value="1"/>
</dbReference>
<organism evidence="7">
    <name type="scientific">freshwater metagenome</name>
    <dbReference type="NCBI Taxonomy" id="449393"/>
    <lineage>
        <taxon>unclassified sequences</taxon>
        <taxon>metagenomes</taxon>
        <taxon>ecological metagenomes</taxon>
    </lineage>
</organism>
<dbReference type="InterPro" id="IPR015422">
    <property type="entry name" value="PyrdxlP-dep_Trfase_small"/>
</dbReference>